<comment type="caution">
    <text evidence="11">The sequence shown here is derived from an EMBL/GenBank/DDBJ whole genome shotgun (WGS) entry which is preliminary data.</text>
</comment>
<feature type="transmembrane region" description="Helical" evidence="9">
    <location>
        <begin position="364"/>
        <end position="385"/>
    </location>
</feature>
<evidence type="ECO:0000259" key="10">
    <source>
        <dbReference type="Pfam" id="PF03151"/>
    </source>
</evidence>
<evidence type="ECO:0000256" key="7">
    <source>
        <dbReference type="ARBA" id="ARBA00023136"/>
    </source>
</evidence>
<feature type="transmembrane region" description="Helical" evidence="9">
    <location>
        <begin position="234"/>
        <end position="253"/>
    </location>
</feature>
<sequence>MAPSDSSAAYQSLAPASGRSDVFTEHDIQSPAVQVVDGSYNFGKNGNYDSDEEAGLDSQDNLAQRDHDGKSNMQVTLTSTEEKRIADLAVLKRSMVNAGLIALWYTFSISISLYNQWMFSKDRLDFHFPLFTTSIHMVVQFILTSTILWLLPQFRPKAPQGEQLMDPTAGNWVMSPKFYATRIGPCGTATALDIGLGNMSMETITLTFFTMCKSSALAFVLLWAFIFRLETPSIKLCLVILTMTAGVVMMVAGETAFELIGFILVLLSAFFSGFRWALTQILLLRHPATSNPFSSIFFLTPITFLALFLLCIPVGELSGLPAGFQRLSELHGRVGGVLLMLFPGTIAFCMMSAEYALLKRTSVVTLSICGIFKEILTITASQIAYHDKLTPVNISGLIITIISIAAYNYMKVSKMRQDQRKNLQQNREHPGEENLRMLHADDENDDERLEQSSTSGRIGEVEAATPPHSR</sequence>
<proteinExistence type="inferred from homology"/>
<comment type="function">
    <text evidence="1">Involved in the import of GDP-mannose from the cytoplasm into the Golgi lumen.</text>
</comment>
<evidence type="ECO:0000256" key="2">
    <source>
        <dbReference type="ARBA" id="ARBA00004477"/>
    </source>
</evidence>
<dbReference type="PANTHER" id="PTHR11132">
    <property type="entry name" value="SOLUTE CARRIER FAMILY 35"/>
    <property type="match status" value="1"/>
</dbReference>
<dbReference type="InterPro" id="IPR004853">
    <property type="entry name" value="Sugar_P_trans_dom"/>
</dbReference>
<comment type="subcellular location">
    <subcellularLocation>
        <location evidence="2">Endoplasmic reticulum membrane</location>
        <topology evidence="2">Multi-pass membrane protein</topology>
    </subcellularLocation>
</comment>
<dbReference type="InterPro" id="IPR050186">
    <property type="entry name" value="TPT_transporter"/>
</dbReference>
<feature type="transmembrane region" description="Helical" evidence="9">
    <location>
        <begin position="95"/>
        <end position="114"/>
    </location>
</feature>
<keyword evidence="6 9" id="KW-1133">Transmembrane helix</keyword>
<evidence type="ECO:0000313" key="11">
    <source>
        <dbReference type="EMBL" id="CAF9914860.1"/>
    </source>
</evidence>
<keyword evidence="5 9" id="KW-0812">Transmembrane</keyword>
<feature type="transmembrane region" description="Helical" evidence="9">
    <location>
        <begin position="259"/>
        <end position="284"/>
    </location>
</feature>
<comment type="similarity">
    <text evidence="3">Belongs to the TPT transporter family. SLC35D subfamily.</text>
</comment>
<feature type="compositionally biased region" description="Basic and acidic residues" evidence="8">
    <location>
        <begin position="418"/>
        <end position="441"/>
    </location>
</feature>
<dbReference type="OrthoDB" id="18894at2759"/>
<feature type="transmembrane region" description="Helical" evidence="9">
    <location>
        <begin position="391"/>
        <end position="410"/>
    </location>
</feature>
<comment type="subunit">
    <text evidence="4">Homooligomer.</text>
</comment>
<evidence type="ECO:0000256" key="4">
    <source>
        <dbReference type="ARBA" id="ARBA00011182"/>
    </source>
</evidence>
<reference evidence="11" key="1">
    <citation type="submission" date="2021-03" db="EMBL/GenBank/DDBJ databases">
        <authorList>
            <person name="Tagirdzhanova G."/>
        </authorList>
    </citation>
    <scope>NUCLEOTIDE SEQUENCE</scope>
</reference>
<evidence type="ECO:0000256" key="6">
    <source>
        <dbReference type="ARBA" id="ARBA00022989"/>
    </source>
</evidence>
<feature type="transmembrane region" description="Helical" evidence="9">
    <location>
        <begin position="296"/>
        <end position="315"/>
    </location>
</feature>
<dbReference type="AlphaFoldDB" id="A0A8H3IBQ0"/>
<protein>
    <recommendedName>
        <fullName evidence="10">Sugar phosphate transporter domain-containing protein</fullName>
    </recommendedName>
</protein>
<feature type="region of interest" description="Disordered" evidence="8">
    <location>
        <begin position="1"/>
        <end position="21"/>
    </location>
</feature>
<dbReference type="Proteomes" id="UP000664169">
    <property type="component" value="Unassembled WGS sequence"/>
</dbReference>
<evidence type="ECO:0000256" key="3">
    <source>
        <dbReference type="ARBA" id="ARBA00010425"/>
    </source>
</evidence>
<keyword evidence="7 9" id="KW-0472">Membrane</keyword>
<organism evidence="11 12">
    <name type="scientific">Gomphillus americanus</name>
    <dbReference type="NCBI Taxonomy" id="1940652"/>
    <lineage>
        <taxon>Eukaryota</taxon>
        <taxon>Fungi</taxon>
        <taxon>Dikarya</taxon>
        <taxon>Ascomycota</taxon>
        <taxon>Pezizomycotina</taxon>
        <taxon>Lecanoromycetes</taxon>
        <taxon>OSLEUM clade</taxon>
        <taxon>Ostropomycetidae</taxon>
        <taxon>Ostropales</taxon>
        <taxon>Graphidaceae</taxon>
        <taxon>Gomphilloideae</taxon>
        <taxon>Gomphillus</taxon>
    </lineage>
</organism>
<dbReference type="EMBL" id="CAJPDQ010000009">
    <property type="protein sequence ID" value="CAF9914860.1"/>
    <property type="molecule type" value="Genomic_DNA"/>
</dbReference>
<evidence type="ECO:0000256" key="1">
    <source>
        <dbReference type="ARBA" id="ARBA00003420"/>
    </source>
</evidence>
<feature type="region of interest" description="Disordered" evidence="8">
    <location>
        <begin position="418"/>
        <end position="470"/>
    </location>
</feature>
<feature type="domain" description="Sugar phosphate transporter" evidence="10">
    <location>
        <begin position="98"/>
        <end position="408"/>
    </location>
</feature>
<name>A0A8H3IBQ0_9LECA</name>
<keyword evidence="12" id="KW-1185">Reference proteome</keyword>
<accession>A0A8H3IBQ0</accession>
<feature type="compositionally biased region" description="Polar residues" evidence="8">
    <location>
        <begin position="1"/>
        <end position="10"/>
    </location>
</feature>
<gene>
    <name evidence="11" type="ORF">GOMPHAMPRED_008312</name>
</gene>
<evidence type="ECO:0000256" key="5">
    <source>
        <dbReference type="ARBA" id="ARBA00022692"/>
    </source>
</evidence>
<evidence type="ECO:0000256" key="9">
    <source>
        <dbReference type="SAM" id="Phobius"/>
    </source>
</evidence>
<feature type="transmembrane region" description="Helical" evidence="9">
    <location>
        <begin position="335"/>
        <end position="357"/>
    </location>
</feature>
<dbReference type="GO" id="GO:0005789">
    <property type="term" value="C:endoplasmic reticulum membrane"/>
    <property type="evidence" value="ECO:0007669"/>
    <property type="project" value="UniProtKB-SubCell"/>
</dbReference>
<feature type="transmembrane region" description="Helical" evidence="9">
    <location>
        <begin position="206"/>
        <end position="227"/>
    </location>
</feature>
<dbReference type="Pfam" id="PF03151">
    <property type="entry name" value="TPT"/>
    <property type="match status" value="1"/>
</dbReference>
<evidence type="ECO:0000313" key="12">
    <source>
        <dbReference type="Proteomes" id="UP000664169"/>
    </source>
</evidence>
<feature type="transmembrane region" description="Helical" evidence="9">
    <location>
        <begin position="126"/>
        <end position="151"/>
    </location>
</feature>
<evidence type="ECO:0000256" key="8">
    <source>
        <dbReference type="SAM" id="MobiDB-lite"/>
    </source>
</evidence>